<accession>A0A4Q7IGW5</accession>
<reference evidence="6 7" key="1">
    <citation type="submission" date="2018-01" db="EMBL/GenBank/DDBJ databases">
        <title>Co-occurrence of chitin degradation, pigmentation and bioactivity in marine Pseudoalteromonas.</title>
        <authorList>
            <person name="Paulsen S."/>
            <person name="Gram L."/>
            <person name="Machado H."/>
        </authorList>
    </citation>
    <scope>NUCLEOTIDE SEQUENCE [LARGE SCALE GENOMIC DNA]</scope>
    <source>
        <strain evidence="6 7">S3898</strain>
    </source>
</reference>
<dbReference type="PROSITE" id="PS51819">
    <property type="entry name" value="VOC"/>
    <property type="match status" value="1"/>
</dbReference>
<proteinExistence type="predicted"/>
<evidence type="ECO:0000313" key="6">
    <source>
        <dbReference type="EMBL" id="RZQ51283.1"/>
    </source>
</evidence>
<dbReference type="SUPFAM" id="SSF54593">
    <property type="entry name" value="Glyoxalase/Bleomycin resistance protein/Dihydroxybiphenyl dioxygenase"/>
    <property type="match status" value="1"/>
</dbReference>
<dbReference type="AlphaFoldDB" id="A0A4Q7IGW5"/>
<dbReference type="GO" id="GO:0005737">
    <property type="term" value="C:cytoplasm"/>
    <property type="evidence" value="ECO:0007669"/>
    <property type="project" value="TreeGrafter"/>
</dbReference>
<keyword evidence="6" id="KW-0456">Lyase</keyword>
<evidence type="ECO:0000256" key="3">
    <source>
        <dbReference type="ARBA" id="ARBA00032460"/>
    </source>
</evidence>
<dbReference type="InterPro" id="IPR004360">
    <property type="entry name" value="Glyas_Fos-R_dOase_dom"/>
</dbReference>
<evidence type="ECO:0000313" key="7">
    <source>
        <dbReference type="Proteomes" id="UP000291338"/>
    </source>
</evidence>
<dbReference type="GO" id="GO:0004462">
    <property type="term" value="F:lactoylglutathione lyase activity"/>
    <property type="evidence" value="ECO:0007669"/>
    <property type="project" value="TreeGrafter"/>
</dbReference>
<dbReference type="Pfam" id="PF00903">
    <property type="entry name" value="Glyoxalase"/>
    <property type="match status" value="1"/>
</dbReference>
<dbReference type="InterPro" id="IPR037523">
    <property type="entry name" value="VOC_core"/>
</dbReference>
<dbReference type="Gene3D" id="3.10.180.10">
    <property type="entry name" value="2,3-Dihydroxybiphenyl 1,2-Dioxygenase, domain 1"/>
    <property type="match status" value="1"/>
</dbReference>
<dbReference type="EMBL" id="PPSX01000115">
    <property type="protein sequence ID" value="RZQ51283.1"/>
    <property type="molecule type" value="Genomic_DNA"/>
</dbReference>
<gene>
    <name evidence="6" type="ORF">C1E23_20325</name>
</gene>
<dbReference type="Proteomes" id="UP000291338">
    <property type="component" value="Unassembled WGS sequence"/>
</dbReference>
<evidence type="ECO:0000259" key="5">
    <source>
        <dbReference type="PROSITE" id="PS51819"/>
    </source>
</evidence>
<name>A0A4Q7IGW5_9GAMM</name>
<protein>
    <recommendedName>
        <fullName evidence="2">Aldoketomutase</fullName>
    </recommendedName>
    <alternativeName>
        <fullName evidence="1">Ketone-aldehyde mutase</fullName>
    </alternativeName>
    <alternativeName>
        <fullName evidence="3">Methylglyoxalase</fullName>
    </alternativeName>
    <alternativeName>
        <fullName evidence="4">S-D-lactoylglutathione methylglyoxal lyase</fullName>
    </alternativeName>
</protein>
<dbReference type="RefSeq" id="WP_130257296.1">
    <property type="nucleotide sequence ID" value="NZ_PPSX01000115.1"/>
</dbReference>
<dbReference type="InterPro" id="IPR029068">
    <property type="entry name" value="Glyas_Bleomycin-R_OHBP_Dase"/>
</dbReference>
<comment type="caution">
    <text evidence="6">The sequence shown here is derived from an EMBL/GenBank/DDBJ whole genome shotgun (WGS) entry which is preliminary data.</text>
</comment>
<dbReference type="PANTHER" id="PTHR46036:SF5">
    <property type="entry name" value="LACTOYLGLUTATHIONE LYASE"/>
    <property type="match status" value="1"/>
</dbReference>
<dbReference type="PANTHER" id="PTHR46036">
    <property type="entry name" value="LACTOYLGLUTATHIONE LYASE"/>
    <property type="match status" value="1"/>
</dbReference>
<evidence type="ECO:0000256" key="4">
    <source>
        <dbReference type="ARBA" id="ARBA00033298"/>
    </source>
</evidence>
<evidence type="ECO:0000256" key="1">
    <source>
        <dbReference type="ARBA" id="ARBA00030291"/>
    </source>
</evidence>
<organism evidence="6 7">
    <name type="scientific">Pseudoalteromonas phenolica</name>
    <dbReference type="NCBI Taxonomy" id="161398"/>
    <lineage>
        <taxon>Bacteria</taxon>
        <taxon>Pseudomonadati</taxon>
        <taxon>Pseudomonadota</taxon>
        <taxon>Gammaproteobacteria</taxon>
        <taxon>Alteromonadales</taxon>
        <taxon>Pseudoalteromonadaceae</taxon>
        <taxon>Pseudoalteromonas</taxon>
    </lineage>
</organism>
<evidence type="ECO:0000256" key="2">
    <source>
        <dbReference type="ARBA" id="ARBA00030892"/>
    </source>
</evidence>
<dbReference type="GO" id="GO:0019243">
    <property type="term" value="P:methylglyoxal catabolic process to D-lactate via S-lactoyl-glutathione"/>
    <property type="evidence" value="ECO:0007669"/>
    <property type="project" value="TreeGrafter"/>
</dbReference>
<sequence>MAKMIHSMIRVMNAEKSTQFYQDILNLEVKRSLNFKGFDLHYLGNDECDFELELTVNHDKTQPYILGDGYGHLAFSAQNIESLHQKAAQLGYRPRPVKSFYNDDELVAKFFFITDPDGYEIEIIERSEQYH</sequence>
<feature type="domain" description="VOC" evidence="5">
    <location>
        <begin position="3"/>
        <end position="126"/>
    </location>
</feature>